<proteinExistence type="predicted"/>
<sequence length="326" mass="38581">MPTKPHKEYSELVELLIRRGMIIEDSSYVTRKLLQVGYYRLSGFWYISRKSNEDGTLSDQFLPNTNFNEIYRLYIFDKKLRLLLLDIIERLEVHIRSIIAHELGKIDPLAYQNPTLINQKFLHFQWRKSKAYAYAKWLDSLANKIDRNKDDCIEWHRKEDKDLPFWVAIEAWDFGTLSKYYSLLNGKNQRKIAKKFNIDENTLKNWLNEINILRNLCAHHARVWNRAFTDISIPDFNSEKLSKFKIANHYFSNLNLDNKAKSRIFGRIAALLYLISQTSKNYKWLDHFSSLITEDFPNVPNAKLTSMGIVSDPKKTLLQLKQLVQN</sequence>
<dbReference type="EMBL" id="JPXS01000042">
    <property type="protein sequence ID" value="KGQ30733.1"/>
    <property type="molecule type" value="Genomic_DNA"/>
</dbReference>
<dbReference type="InterPro" id="IPR017034">
    <property type="entry name" value="Abi_system_AbiD/AbiF"/>
</dbReference>
<dbReference type="AlphaFoldDB" id="A0A0A2XF17"/>
<protein>
    <submittedName>
        <fullName evidence="1">Abortive phage infection protein</fullName>
    </submittedName>
</protein>
<reference evidence="1 2" key="1">
    <citation type="submission" date="2014-08" db="EMBL/GenBank/DDBJ databases">
        <title>Chaperone-usher fimbriae in a diverse selection of Gallibacterium genomes.</title>
        <authorList>
            <person name="Kudirkiene E."/>
            <person name="Bager R.J."/>
            <person name="Johnson T.J."/>
            <person name="Bojesen A.M."/>
        </authorList>
    </citation>
    <scope>NUCLEOTIDE SEQUENCE [LARGE SCALE GENOMIC DNA]</scope>
    <source>
        <strain evidence="1 2">20558/3kl.</strain>
    </source>
</reference>
<organism evidence="1 2">
    <name type="scientific">Gallibacterium anatis</name>
    <dbReference type="NCBI Taxonomy" id="750"/>
    <lineage>
        <taxon>Bacteria</taxon>
        <taxon>Pseudomonadati</taxon>
        <taxon>Pseudomonadota</taxon>
        <taxon>Gammaproteobacteria</taxon>
        <taxon>Pasteurellales</taxon>
        <taxon>Pasteurellaceae</taxon>
        <taxon>Gallibacterium</taxon>
    </lineage>
</organism>
<dbReference type="Pfam" id="PF07751">
    <property type="entry name" value="Abi_2"/>
    <property type="match status" value="1"/>
</dbReference>
<dbReference type="Proteomes" id="UP000030526">
    <property type="component" value="Unassembled WGS sequence"/>
</dbReference>
<comment type="caution">
    <text evidence="1">The sequence shown here is derived from an EMBL/GenBank/DDBJ whole genome shotgun (WGS) entry which is preliminary data.</text>
</comment>
<dbReference type="InterPro" id="IPR011664">
    <property type="entry name" value="Abi_system_AbiD/AbiF-like"/>
</dbReference>
<dbReference type="PIRSF" id="PIRSF034934">
    <property type="entry name" value="AbiF_AbiD"/>
    <property type="match status" value="1"/>
</dbReference>
<dbReference type="RefSeq" id="WP_039084341.1">
    <property type="nucleotide sequence ID" value="NZ_JPXS01000042.1"/>
</dbReference>
<evidence type="ECO:0000313" key="2">
    <source>
        <dbReference type="Proteomes" id="UP000030526"/>
    </source>
</evidence>
<accession>A0A0A2XF17</accession>
<gene>
    <name evidence="1" type="ORF">JP32_08600</name>
</gene>
<name>A0A0A2XF17_9PAST</name>
<evidence type="ECO:0000313" key="1">
    <source>
        <dbReference type="EMBL" id="KGQ30733.1"/>
    </source>
</evidence>